<keyword evidence="4" id="KW-1185">Reference proteome</keyword>
<dbReference type="InterPro" id="IPR029058">
    <property type="entry name" value="AB_hydrolase_fold"/>
</dbReference>
<dbReference type="RefSeq" id="WP_378261700.1">
    <property type="nucleotide sequence ID" value="NZ_JBHUKR010000004.1"/>
</dbReference>
<gene>
    <name evidence="3" type="ORF">ACFSXZ_05025</name>
</gene>
<comment type="caution">
    <text evidence="3">The sequence shown here is derived from an EMBL/GenBank/DDBJ whole genome shotgun (WGS) entry which is preliminary data.</text>
</comment>
<dbReference type="InterPro" id="IPR050300">
    <property type="entry name" value="GDXG_lipolytic_enzyme"/>
</dbReference>
<reference evidence="4" key="1">
    <citation type="journal article" date="2019" name="Int. J. Syst. Evol. Microbiol.">
        <title>The Global Catalogue of Microorganisms (GCM) 10K type strain sequencing project: providing services to taxonomists for standard genome sequencing and annotation.</title>
        <authorList>
            <consortium name="The Broad Institute Genomics Platform"/>
            <consortium name="The Broad Institute Genome Sequencing Center for Infectious Disease"/>
            <person name="Wu L."/>
            <person name="Ma J."/>
        </authorList>
    </citation>
    <scope>NUCLEOTIDE SEQUENCE [LARGE SCALE GENOMIC DNA]</scope>
    <source>
        <strain evidence="4">CGMCC 4.7645</strain>
    </source>
</reference>
<dbReference type="PANTHER" id="PTHR48081">
    <property type="entry name" value="AB HYDROLASE SUPERFAMILY PROTEIN C4A8.06C"/>
    <property type="match status" value="1"/>
</dbReference>
<keyword evidence="1 3" id="KW-0378">Hydrolase</keyword>
<dbReference type="SUPFAM" id="SSF53474">
    <property type="entry name" value="alpha/beta-Hydrolases"/>
    <property type="match status" value="1"/>
</dbReference>
<dbReference type="InterPro" id="IPR013094">
    <property type="entry name" value="AB_hydrolase_3"/>
</dbReference>
<dbReference type="Pfam" id="PF07859">
    <property type="entry name" value="Abhydrolase_3"/>
    <property type="match status" value="1"/>
</dbReference>
<evidence type="ECO:0000313" key="3">
    <source>
        <dbReference type="EMBL" id="MFD2415687.1"/>
    </source>
</evidence>
<dbReference type="EMBL" id="JBHUKR010000004">
    <property type="protein sequence ID" value="MFD2415687.1"/>
    <property type="molecule type" value="Genomic_DNA"/>
</dbReference>
<evidence type="ECO:0000256" key="1">
    <source>
        <dbReference type="ARBA" id="ARBA00022801"/>
    </source>
</evidence>
<accession>A0ABW5FPI2</accession>
<proteinExistence type="predicted"/>
<feature type="domain" description="Alpha/beta hydrolase fold-3" evidence="2">
    <location>
        <begin position="79"/>
        <end position="284"/>
    </location>
</feature>
<evidence type="ECO:0000313" key="4">
    <source>
        <dbReference type="Proteomes" id="UP001597417"/>
    </source>
</evidence>
<dbReference type="Proteomes" id="UP001597417">
    <property type="component" value="Unassembled WGS sequence"/>
</dbReference>
<protein>
    <submittedName>
        <fullName evidence="3">Alpha/beta hydrolase</fullName>
    </submittedName>
</protein>
<dbReference type="GO" id="GO:0016787">
    <property type="term" value="F:hydrolase activity"/>
    <property type="evidence" value="ECO:0007669"/>
    <property type="project" value="UniProtKB-KW"/>
</dbReference>
<dbReference type="Gene3D" id="3.40.50.1820">
    <property type="entry name" value="alpha/beta hydrolase"/>
    <property type="match status" value="1"/>
</dbReference>
<sequence length="330" mass="35179">MALDSQTRAFLAGTSLSPAVPPECVTVELVRAAGEQYAGLALPREEMHSVIDVTVPDTGGAGTEVRIYRPNAAKPLPVVVWLHGGAWVRLSVETLDNHVRAYASRTGCAIAAVSFTRAPESRFPAQIEEIHAVATWLKHHATEHGLDANAIAIAGESSGANLAAAVTLLDRERQSVHFVLQVLLAPLLDARFASVTWDEFGQGYAMGRGQFEWALAHYAPGVDRTEPLLSPVHAESLAGLPPAHVVVGEYDPLRADGETYAARLRRDGVPAVLDVRAGMIHQAHIAPAPLDTGRAMVIDTAAAIREALLPTTASSEGPATPEATRCWRSR</sequence>
<organism evidence="3 4">
    <name type="scientific">Amycolatopsis pigmentata</name>
    <dbReference type="NCBI Taxonomy" id="450801"/>
    <lineage>
        <taxon>Bacteria</taxon>
        <taxon>Bacillati</taxon>
        <taxon>Actinomycetota</taxon>
        <taxon>Actinomycetes</taxon>
        <taxon>Pseudonocardiales</taxon>
        <taxon>Pseudonocardiaceae</taxon>
        <taxon>Amycolatopsis</taxon>
    </lineage>
</organism>
<dbReference type="PANTHER" id="PTHR48081:SF8">
    <property type="entry name" value="ALPHA_BETA HYDROLASE FOLD-3 DOMAIN-CONTAINING PROTEIN-RELATED"/>
    <property type="match status" value="1"/>
</dbReference>
<name>A0ABW5FPI2_9PSEU</name>
<evidence type="ECO:0000259" key="2">
    <source>
        <dbReference type="Pfam" id="PF07859"/>
    </source>
</evidence>